<evidence type="ECO:0000256" key="3">
    <source>
        <dbReference type="ARBA" id="ARBA00022490"/>
    </source>
</evidence>
<proteinExistence type="inferred from homology"/>
<evidence type="ECO:0000256" key="7">
    <source>
        <dbReference type="SAM" id="MobiDB-lite"/>
    </source>
</evidence>
<feature type="domain" description="ELP1 N-terminal second beta-propeller" evidence="9">
    <location>
        <begin position="442"/>
        <end position="740"/>
    </location>
</feature>
<evidence type="ECO:0000256" key="6">
    <source>
        <dbReference type="PIRNR" id="PIRNR017233"/>
    </source>
</evidence>
<dbReference type="SUPFAM" id="SSF69322">
    <property type="entry name" value="Tricorn protease domain 2"/>
    <property type="match status" value="1"/>
</dbReference>
<dbReference type="InterPro" id="IPR056164">
    <property type="entry name" value="Beta-prop_ELP1_1st"/>
</dbReference>
<gene>
    <name evidence="13" type="ORF">BZA70DRAFT_279547</name>
</gene>
<evidence type="ECO:0000259" key="9">
    <source>
        <dbReference type="Pfam" id="PF23797"/>
    </source>
</evidence>
<dbReference type="PANTHER" id="PTHR12747">
    <property type="entry name" value="ELONGATOR COMPLEX PROTEIN 1"/>
    <property type="match status" value="1"/>
</dbReference>
<keyword evidence="14" id="KW-1185">Reference proteome</keyword>
<dbReference type="PIRSF" id="PIRSF017233">
    <property type="entry name" value="IKAP"/>
    <property type="match status" value="1"/>
</dbReference>
<feature type="region of interest" description="Disordered" evidence="7">
    <location>
        <begin position="1242"/>
        <end position="1275"/>
    </location>
</feature>
<dbReference type="GeneID" id="90038308"/>
<dbReference type="InterPro" id="IPR015943">
    <property type="entry name" value="WD40/YVTN_repeat-like_dom_sf"/>
</dbReference>
<evidence type="ECO:0000259" key="11">
    <source>
        <dbReference type="Pfam" id="PF23925"/>
    </source>
</evidence>
<dbReference type="Pfam" id="PF04762">
    <property type="entry name" value="Beta-prop_ELP1_1st"/>
    <property type="match status" value="1"/>
</dbReference>
<feature type="domain" description="ELP1 TPR" evidence="10">
    <location>
        <begin position="984"/>
        <end position="1153"/>
    </location>
</feature>
<sequence length="1381" mass="153696">MWNLQQIQRARVPVSSAAVPDLPLTAAFIDAVSGDLICAFGPSTPVSDSSSGLEPDEDDGFSLPPTIELQRITKDGRVIPLASWEPAFSDDHVLDLRFFPDDFSAVVVCAKGDIVLVSSPSRANAGAAAETDSNLDVSVIDDEFLELAVSIVGSIDAGIAAACWSPDEEVLALVTADNNLVLLNRHLDAIAEKSLTSSDLKSSQHVSVGWGKKETQFEGKGVKGMRDPTVPEKVDDGAPGALDDSKTRISWRGDGQYLAINSVDTFTDDQDSALQRCRRTIRVYSREGNLDSVSEPVDGQESFLSWRPSGNLIASVKREIDGDERRLEVIFFERNGLRRGEFTTRLFSDQKVLDLQWNSQSSALALLLNDRLQIWTMNNYHWYLKQEVHMLKNESVSFMKWHTERPLTLILASNNVLEIHEFSWDLFEGTKNPPYDIGMTLVADGTSLKITPLGIANTPPPMSFRDIDLAAPVVYASSNSNNELIAILEHGALELAKWKVVDERLKSGTPVVCKTTPLAEFVGGSQAAARIVKFVGRDVAALLVDFEKSCRLVLLRFKYDHESEVSYSVLYSEDFKIPVTTLTPRVDDKAVCIELATGEVRQVLISSAGEPILPSAKIAELPERCVTISAAVLRQEAFDDIENVAAEEKIVVFGLTASGRLYAGRQRLSASCTSFSVTETHLAFTTAQNLLKFVHLSTSSTATGSDPELDVPADVAVGSNTATTIADERCRAVERGAKIVTVIPSKVSVVLQMPRGNLETIFPRLLVLEGVRRQIEKLDYAGAFLSCRVHRVNLDILYDYDPELFINNVEGFVDALGKVEYLDLFLSGLTNEDVTKTIYKETLPSAQKSLPDQMSGLSLDPTPKPPVETSSKVNRICDAVLQVLQAKYSQTHVQSIITAHVCKDPPDIDAALNLISGFARDDNAKLTSAVEHLCFLQDVNKLYDHALGLYDLRLALIIARQSQKDPREYLPFMENLQKQVPLRRRFLLDTHLGRNAKALVHLADLKFDEDGADIFNEVEQFVVKHNLYKDAMNIYKYEPVKLYAILKLYAKHLRANNEFKESGLAFESLGDYEDALESYVLGLDWREALAVCELGKHQISFDKRQSTALQLAEALHEARRYQEAATVYVEYRRDLKEAIASLCKGFLFAEAIRLILLQNEFKYLEDIIDPALVDGFNQISEFLSDCRSQIAAQLARLRELRAKKALDPLAYYDGIGDGDADVPDNVSIAATSQASTSGQSLFTRYTGKTGGTAQTGASRRTAKNRRREERKRARGKKGSIYEEEYLVNSIRRMIERVNETRSDARNLIESLSRRAMRERGVEIQRRYVELVEDLRGCVVEVCTVSEADRTRYDDDGNRYLIPEVPVPVVEVFEKMHILDYN</sequence>
<feature type="domain" description="ELP1 first N-terminal beta-propeller" evidence="8">
    <location>
        <begin position="65"/>
        <end position="404"/>
    </location>
</feature>
<keyword evidence="3 6" id="KW-0963">Cytoplasm</keyword>
<dbReference type="PANTHER" id="PTHR12747:SF0">
    <property type="entry name" value="ELONGATOR COMPLEX PROTEIN 1"/>
    <property type="match status" value="1"/>
</dbReference>
<evidence type="ECO:0000259" key="10">
    <source>
        <dbReference type="Pfam" id="PF23878"/>
    </source>
</evidence>
<evidence type="ECO:0000256" key="4">
    <source>
        <dbReference type="ARBA" id="ARBA00022694"/>
    </source>
</evidence>
<dbReference type="EMBL" id="JBBJBU010000007">
    <property type="protein sequence ID" value="KAK7204599.1"/>
    <property type="molecule type" value="Genomic_DNA"/>
</dbReference>
<name>A0ABR1F424_9ASCO</name>
<dbReference type="Pfam" id="PF23936">
    <property type="entry name" value="HB_ELP1"/>
    <property type="match status" value="1"/>
</dbReference>
<protein>
    <recommendedName>
        <fullName evidence="5 6">Elongator complex protein 1</fullName>
    </recommendedName>
</protein>
<dbReference type="Proteomes" id="UP001498771">
    <property type="component" value="Unassembled WGS sequence"/>
</dbReference>
<feature type="domain" description="ELP1 alpha-solenoid" evidence="11">
    <location>
        <begin position="764"/>
        <end position="976"/>
    </location>
</feature>
<dbReference type="Pfam" id="PF23878">
    <property type="entry name" value="TPR_ELP1"/>
    <property type="match status" value="1"/>
</dbReference>
<feature type="domain" description="ELP1 three-helical bundle" evidence="12">
    <location>
        <begin position="1165"/>
        <end position="1336"/>
    </location>
</feature>
<feature type="region of interest" description="Disordered" evidence="7">
    <location>
        <begin position="217"/>
        <end position="241"/>
    </location>
</feature>
<dbReference type="Pfam" id="PF23925">
    <property type="entry name" value="A-sol_ELP1"/>
    <property type="match status" value="1"/>
</dbReference>
<evidence type="ECO:0000256" key="2">
    <source>
        <dbReference type="ARBA" id="ARBA00006086"/>
    </source>
</evidence>
<reference evidence="13 14" key="1">
    <citation type="submission" date="2024-03" db="EMBL/GenBank/DDBJ databases">
        <title>Genome-scale model development and genomic sequencing of the oleaginous clade Lipomyces.</title>
        <authorList>
            <consortium name="Lawrence Berkeley National Laboratory"/>
            <person name="Czajka J.J."/>
            <person name="Han Y."/>
            <person name="Kim J."/>
            <person name="Mondo S.J."/>
            <person name="Hofstad B.A."/>
            <person name="Robles A."/>
            <person name="Haridas S."/>
            <person name="Riley R."/>
            <person name="LaButti K."/>
            <person name="Pangilinan J."/>
            <person name="Andreopoulos W."/>
            <person name="Lipzen A."/>
            <person name="Yan J."/>
            <person name="Wang M."/>
            <person name="Ng V."/>
            <person name="Grigoriev I.V."/>
            <person name="Spatafora J.W."/>
            <person name="Magnuson J.K."/>
            <person name="Baker S.E."/>
            <person name="Pomraning K.R."/>
        </authorList>
    </citation>
    <scope>NUCLEOTIDE SEQUENCE [LARGE SCALE GENOMIC DNA]</scope>
    <source>
        <strain evidence="13 14">Phaff 52-87</strain>
    </source>
</reference>
<comment type="pathway">
    <text evidence="1">tRNA modification; 5-methoxycarbonylmethyl-2-thiouridine-tRNA biosynthesis.</text>
</comment>
<feature type="compositionally biased region" description="Basic and acidic residues" evidence="7">
    <location>
        <begin position="217"/>
        <end position="236"/>
    </location>
</feature>
<comment type="subcellular location">
    <subcellularLocation>
        <location evidence="6">Cytoplasm</location>
    </subcellularLocation>
    <subcellularLocation>
        <location evidence="6">Nucleus</location>
    </subcellularLocation>
</comment>
<dbReference type="RefSeq" id="XP_064767632.1">
    <property type="nucleotide sequence ID" value="XM_064912796.1"/>
</dbReference>
<dbReference type="InterPro" id="IPR056169">
    <property type="entry name" value="HB_ELP1"/>
</dbReference>
<dbReference type="Gene3D" id="2.130.10.10">
    <property type="entry name" value="YVTN repeat-like/Quinoprotein amine dehydrogenase"/>
    <property type="match status" value="1"/>
</dbReference>
<dbReference type="InterPro" id="IPR056167">
    <property type="entry name" value="A-sol_ELP1"/>
</dbReference>
<evidence type="ECO:0000259" key="12">
    <source>
        <dbReference type="Pfam" id="PF23936"/>
    </source>
</evidence>
<evidence type="ECO:0000256" key="1">
    <source>
        <dbReference type="ARBA" id="ARBA00005043"/>
    </source>
</evidence>
<evidence type="ECO:0000313" key="14">
    <source>
        <dbReference type="Proteomes" id="UP001498771"/>
    </source>
</evidence>
<organism evidence="13 14">
    <name type="scientific">Myxozyma melibiosi</name>
    <dbReference type="NCBI Taxonomy" id="54550"/>
    <lineage>
        <taxon>Eukaryota</taxon>
        <taxon>Fungi</taxon>
        <taxon>Dikarya</taxon>
        <taxon>Ascomycota</taxon>
        <taxon>Saccharomycotina</taxon>
        <taxon>Lipomycetes</taxon>
        <taxon>Lipomycetales</taxon>
        <taxon>Lipomycetaceae</taxon>
        <taxon>Myxozyma</taxon>
    </lineage>
</organism>
<evidence type="ECO:0000259" key="8">
    <source>
        <dbReference type="Pfam" id="PF04762"/>
    </source>
</evidence>
<dbReference type="InterPro" id="IPR056166">
    <property type="entry name" value="TPR_ELP1"/>
</dbReference>
<keyword evidence="4" id="KW-0819">tRNA processing</keyword>
<keyword evidence="6" id="KW-0539">Nucleus</keyword>
<comment type="caution">
    <text evidence="13">The sequence shown here is derived from an EMBL/GenBank/DDBJ whole genome shotgun (WGS) entry which is preliminary data.</text>
</comment>
<dbReference type="InterPro" id="IPR006849">
    <property type="entry name" value="Elp1"/>
</dbReference>
<dbReference type="InterPro" id="IPR056165">
    <property type="entry name" value="Beta-prop_ELP1_2nd"/>
</dbReference>
<evidence type="ECO:0000313" key="13">
    <source>
        <dbReference type="EMBL" id="KAK7204599.1"/>
    </source>
</evidence>
<comment type="similarity">
    <text evidence="2 6">Belongs to the ELP1/IKA1 family.</text>
</comment>
<evidence type="ECO:0000256" key="5">
    <source>
        <dbReference type="ARBA" id="ARBA00029535"/>
    </source>
</evidence>
<dbReference type="Pfam" id="PF23797">
    <property type="entry name" value="Beta-prop_ELP1_2nd"/>
    <property type="match status" value="1"/>
</dbReference>
<accession>A0ABR1F424</accession>
<comment type="function">
    <text evidence="6">Component of the elongator complex which is required for multiple tRNA modifications, including mcm5U (5-methoxycarbonylmethyl uridine), mcm5s2U (5-methoxycarbonylmethyl-2-thiouridine), and ncm5U (5-carbamoylmethyl uridine). The elongator complex catalyzes formation of carboxymethyluridine in the wobble base at position 34 in tRNAs.</text>
</comment>